<keyword evidence="5 7" id="KW-1133">Transmembrane helix</keyword>
<evidence type="ECO:0000256" key="1">
    <source>
        <dbReference type="ARBA" id="ARBA00004141"/>
    </source>
</evidence>
<dbReference type="GO" id="GO:0005886">
    <property type="term" value="C:plasma membrane"/>
    <property type="evidence" value="ECO:0007669"/>
    <property type="project" value="TreeGrafter"/>
</dbReference>
<feature type="transmembrane region" description="Helical" evidence="7">
    <location>
        <begin position="240"/>
        <end position="258"/>
    </location>
</feature>
<gene>
    <name evidence="8" type="ORF">CWD84_18255</name>
</gene>
<feature type="transmembrane region" description="Helical" evidence="7">
    <location>
        <begin position="18"/>
        <end position="38"/>
    </location>
</feature>
<dbReference type="AlphaFoldDB" id="A0AAI8N1F5"/>
<organism evidence="8 9">
    <name type="scientific">Bacillus siamensis</name>
    <dbReference type="NCBI Taxonomy" id="659243"/>
    <lineage>
        <taxon>Bacteria</taxon>
        <taxon>Bacillati</taxon>
        <taxon>Bacillota</taxon>
        <taxon>Bacilli</taxon>
        <taxon>Bacillales</taxon>
        <taxon>Bacillaceae</taxon>
        <taxon>Bacillus</taxon>
        <taxon>Bacillus amyloliquefaciens group</taxon>
    </lineage>
</organism>
<name>A0AAI8N1F5_9BACI</name>
<dbReference type="InterPro" id="IPR006043">
    <property type="entry name" value="NCS2"/>
</dbReference>
<evidence type="ECO:0000256" key="3">
    <source>
        <dbReference type="ARBA" id="ARBA00022448"/>
    </source>
</evidence>
<evidence type="ECO:0000256" key="5">
    <source>
        <dbReference type="ARBA" id="ARBA00022989"/>
    </source>
</evidence>
<protein>
    <submittedName>
        <fullName evidence="8">NCS2 family permease</fullName>
    </submittedName>
</protein>
<evidence type="ECO:0000256" key="2">
    <source>
        <dbReference type="ARBA" id="ARBA00005697"/>
    </source>
</evidence>
<feature type="transmembrane region" description="Helical" evidence="7">
    <location>
        <begin position="132"/>
        <end position="148"/>
    </location>
</feature>
<evidence type="ECO:0000313" key="9">
    <source>
        <dbReference type="Proteomes" id="UP000234366"/>
    </source>
</evidence>
<dbReference type="GO" id="GO:0005345">
    <property type="term" value="F:purine nucleobase transmembrane transporter activity"/>
    <property type="evidence" value="ECO:0007669"/>
    <property type="project" value="TreeGrafter"/>
</dbReference>
<feature type="transmembrane region" description="Helical" evidence="7">
    <location>
        <begin position="193"/>
        <end position="209"/>
    </location>
</feature>
<feature type="transmembrane region" description="Helical" evidence="7">
    <location>
        <begin position="309"/>
        <end position="330"/>
    </location>
</feature>
<feature type="transmembrane region" description="Helical" evidence="7">
    <location>
        <begin position="337"/>
        <end position="353"/>
    </location>
</feature>
<evidence type="ECO:0000256" key="6">
    <source>
        <dbReference type="ARBA" id="ARBA00023136"/>
    </source>
</evidence>
<dbReference type="Pfam" id="PF00860">
    <property type="entry name" value="Xan_ur_permease"/>
    <property type="match status" value="1"/>
</dbReference>
<evidence type="ECO:0000256" key="7">
    <source>
        <dbReference type="SAM" id="Phobius"/>
    </source>
</evidence>
<feature type="transmembrane region" description="Helical" evidence="7">
    <location>
        <begin position="168"/>
        <end position="186"/>
    </location>
</feature>
<keyword evidence="9" id="KW-1185">Reference proteome</keyword>
<dbReference type="RefSeq" id="WP_060963357.1">
    <property type="nucleotide sequence ID" value="NZ_CP025001.1"/>
</dbReference>
<keyword evidence="4 7" id="KW-0812">Transmembrane</keyword>
<feature type="transmembrane region" description="Helical" evidence="7">
    <location>
        <begin position="50"/>
        <end position="68"/>
    </location>
</feature>
<dbReference type="KEGG" id="bsia:CWD84_18255"/>
<feature type="transmembrane region" description="Helical" evidence="7">
    <location>
        <begin position="100"/>
        <end position="120"/>
    </location>
</feature>
<dbReference type="EMBL" id="CP025001">
    <property type="protein sequence ID" value="AUJ78611.1"/>
    <property type="molecule type" value="Genomic_DNA"/>
</dbReference>
<keyword evidence="3" id="KW-0813">Transport</keyword>
<sequence>MNRTFKLKAHETTVQREFLSGLTAFFTVAYIVIVNASILKDAGMSQEASAIATSITCFLGCLMIAFWANSPLVIIPGMGENIFFSYTIVRALGFSWQEGLAIVFISGVLYTIIAFSPLAASLTKSIPLSMKSAITVGIGLFITFIGLQKGGIVTANKQNLIELGDLTSPKTLLTLVSLLITAVLFIRNVKGGLLISIAAGALLAIPFGFTEWDGSSDWSAGLRQYQHLFGAFSFDRFLTLPFWTAVFSLTMILLFQNLGTIQTFEKNERKFTHAYRATGVSNIFAGTFGTSSTVAALESSVGIASGARTGLSSAVVGLLFLCSVFFMPVIKAIPDSAIAPILILIGSLMLQSIRDIHFNDVTEYFPAFLTIVLIPLTYNIADGMAFGFISYPLIKILCGKGKELNVTVCFVACLFLLNYLLFL</sequence>
<proteinExistence type="inferred from homology"/>
<dbReference type="Proteomes" id="UP000234366">
    <property type="component" value="Chromosome"/>
</dbReference>
<keyword evidence="6 7" id="KW-0472">Membrane</keyword>
<feature type="transmembrane region" description="Helical" evidence="7">
    <location>
        <begin position="365"/>
        <end position="391"/>
    </location>
</feature>
<evidence type="ECO:0000256" key="4">
    <source>
        <dbReference type="ARBA" id="ARBA00022692"/>
    </source>
</evidence>
<dbReference type="PANTHER" id="PTHR43337">
    <property type="entry name" value="XANTHINE/URACIL PERMEASE C887.17-RELATED"/>
    <property type="match status" value="1"/>
</dbReference>
<dbReference type="PANTHER" id="PTHR43337:SF2">
    <property type="entry name" value="XANTHINE_URACIL PERMEASE"/>
    <property type="match status" value="1"/>
</dbReference>
<evidence type="ECO:0000313" key="8">
    <source>
        <dbReference type="EMBL" id="AUJ78611.1"/>
    </source>
</evidence>
<accession>A0AAI8N1F5</accession>
<dbReference type="InterPro" id="IPR045018">
    <property type="entry name" value="Azg-like"/>
</dbReference>
<comment type="similarity">
    <text evidence="2">Belongs to the nucleobase:cation symporter-2 (NCS2) (TC 2.A.40) family. Azg-like subfamily.</text>
</comment>
<feature type="transmembrane region" description="Helical" evidence="7">
    <location>
        <begin position="403"/>
        <end position="422"/>
    </location>
</feature>
<feature type="transmembrane region" description="Helical" evidence="7">
    <location>
        <begin position="279"/>
        <end position="297"/>
    </location>
</feature>
<reference evidence="8 9" key="1">
    <citation type="submission" date="2017-11" db="EMBL/GenBank/DDBJ databases">
        <title>Genome sequence and genome mining of multiple bioactive secondary metabolites from a deep sea-derived Bacillus siamensis SCSIO 05746.</title>
        <authorList>
            <person name="Pan H.-Q."/>
            <person name="Ju J.-H."/>
        </authorList>
    </citation>
    <scope>NUCLEOTIDE SEQUENCE [LARGE SCALE GENOMIC DNA]</scope>
    <source>
        <strain evidence="8 9">SCSIO 05746</strain>
    </source>
</reference>
<comment type="subcellular location">
    <subcellularLocation>
        <location evidence="1">Membrane</location>
        <topology evidence="1">Multi-pass membrane protein</topology>
    </subcellularLocation>
</comment>